<evidence type="ECO:0000256" key="3">
    <source>
        <dbReference type="ARBA" id="ARBA00012780"/>
    </source>
</evidence>
<dbReference type="OrthoDB" id="4473401at2759"/>
<dbReference type="Gene3D" id="1.10.287.1170">
    <property type="entry name" value="glycoside hydrolase family 81 endo-[beta] glucanase"/>
    <property type="match status" value="1"/>
</dbReference>
<dbReference type="EMBL" id="CAJVPL010000244">
    <property type="protein sequence ID" value="CAG8471828.1"/>
    <property type="molecule type" value="Genomic_DNA"/>
</dbReference>
<dbReference type="Proteomes" id="UP000789831">
    <property type="component" value="Unassembled WGS sequence"/>
</dbReference>
<accession>A0A9N8W2F3</accession>
<sequence>MEIEPSYIYDAKNGGRVPVFKPSMEQFGDFYKFVTAISKYGKQAGIVKIIPPKEWSDSLPDLADKLKSKKIRHPIEQVFNGSKGIYRQDNIEKNRCYSLKQWRALCESPNHRPPTRNYTQAKQLPNTRNSTRAKQPPTPPPGVSKKRKSEAQLQSEKAKAEKVQKQESAEFGSRNLDDYEVDIDKLTNSNHNNNDEVEGGFDYRIYNQAQYTNEYCKEIERDYWRTLPFNNSLYGADMIGSLFDTEITKTWNIDRLDNLLNRINVNIPGVNRAYLYFGMWKATFAWHVEDMDLYSINYIHFGAPKQWYAIPPPYSRKFETVMRGYFSHEYQNCREYLRHKQFIVKPSILAESNIPVNYLVQHEGEFVITFPYGYHAGYNLDYNCAESVNFALDDWIPIGKKAGACRCQNDSVKIDVASFFDERIPDAIVPASKTRLILLPTPPREKKMLRSRKETVVDGDVDQEETDTGYELEQQSPGTPITPTHHYLVYSKDDDSSSSIDLEDEGYMEEDKKYKDIVADDGDEDEMVVVHKPKLRIIHKNQKIQCMLCPVEGGQLFRTEEDGYAHLLCASFVPETDIAQIMGTERVIGINRIPKARWNLASFCFVWIEKLQWKTIECVRPFHPSCAEQAEYHLQQRLTACGELLYEGFCKLHDPRILLEKKKKMAELSSMVAIDRDVWAKAYGSFYKGKIIEKDEETQKCKILFMDGSSSATAIYQRRATSSAGLKMNNLLSPISTKAPSGVFSVVSHTVKPQRLNDTNKELPIPTNKFYENFLLEDGRQPTWPLPYGVRWENGQTAGVLGLSISHADDSSKVYGPNPNANPVTYFYNPYTPSLSISAAEFGQTHSLTVSDLDEFSVKLQLSPTNATASYISIPIVRGMGFITAQYKQLTPVFNSAVKFRKIELANDAKKGWVKYRIQLEDDNNWLLYAKSHDKSPALKLNVKNATIVEAVSGVFTGLIQIAKVPRDNTAAEKLYDQNAGTFATNGKLSVTNDGDSFTDATKKVNIQLQSPTTGLMTAYVGDNWILEEKHLNKISFLPAGWKSQLTKEQKDVIAKQAKIDVASDFKAQTLDKNSVYFSGKGIAKLALVCLVAHDVLKDKSLGTECLNKLKTVMESYTKNRLTFPLQYDSTWKGIVSSEGFKNGSMADFGNTWYNDHHFHYGYYIHAAAIIRHLDEDWGKKNEEWVDSLLRDVVNPSSKDKFFPTFRTFDWFVGHSWSKGIFASVDGKDEESTSEDTNLYYAMKLWGTVSHRKNLEKLADVILAVQARSLRTYFLMEDDNTVQPKNFIKNKVTGILFENKIDHTTYFCTRMECIHGIHMIPTTPITPYTRRNKFVTEEWEEVLSSIVDNITDAWKSLLQMNYAQINSKSVYNYFLQHPDAPLDDGLTRTWALFWSASQKPTN</sequence>
<dbReference type="InterPro" id="IPR005200">
    <property type="entry name" value="Endo-beta-glucanase"/>
</dbReference>
<name>A0A9N8W2F3_9GLOM</name>
<keyword evidence="5" id="KW-0119">Carbohydrate metabolism</keyword>
<keyword evidence="4" id="KW-0378">Hydrolase</keyword>
<evidence type="ECO:0000256" key="7">
    <source>
        <dbReference type="ARBA" id="ARBA00023316"/>
    </source>
</evidence>
<dbReference type="Gene3D" id="2.70.98.30">
    <property type="entry name" value="Golgi alpha-mannosidase II, domain 4"/>
    <property type="match status" value="1"/>
</dbReference>
<dbReference type="EC" id="3.2.1.39" evidence="3"/>
<evidence type="ECO:0000313" key="12">
    <source>
        <dbReference type="EMBL" id="CAG8471828.1"/>
    </source>
</evidence>
<dbReference type="Pfam" id="PF02373">
    <property type="entry name" value="JmjC"/>
    <property type="match status" value="1"/>
</dbReference>
<dbReference type="Gene3D" id="2.60.120.650">
    <property type="entry name" value="Cupin"/>
    <property type="match status" value="2"/>
</dbReference>
<dbReference type="Gene3D" id="1.20.5.420">
    <property type="entry name" value="Immunoglobulin FC, subunit C"/>
    <property type="match status" value="1"/>
</dbReference>
<feature type="domain" description="JmjC" evidence="11">
    <location>
        <begin position="245"/>
        <end position="407"/>
    </location>
</feature>
<evidence type="ECO:0000256" key="5">
    <source>
        <dbReference type="ARBA" id="ARBA00023277"/>
    </source>
</evidence>
<evidence type="ECO:0000313" key="13">
    <source>
        <dbReference type="Proteomes" id="UP000789831"/>
    </source>
</evidence>
<keyword evidence="7" id="KW-0961">Cell wall biogenesis/degradation</keyword>
<dbReference type="InterPro" id="IPR003347">
    <property type="entry name" value="JmjC_dom"/>
</dbReference>
<comment type="similarity">
    <text evidence="2">Belongs to the glycosyl hydrolase 81 family.</text>
</comment>
<evidence type="ECO:0000256" key="8">
    <source>
        <dbReference type="ARBA" id="ARBA00023326"/>
    </source>
</evidence>
<keyword evidence="6" id="KW-0326">Glycosidase</keyword>
<dbReference type="PANTHER" id="PTHR31983">
    <property type="entry name" value="ENDO-1,3(4)-BETA-GLUCANASE 1"/>
    <property type="match status" value="1"/>
</dbReference>
<dbReference type="GO" id="GO:0052861">
    <property type="term" value="F:endo-1,3(4)-beta-glucanase activity"/>
    <property type="evidence" value="ECO:0007669"/>
    <property type="project" value="InterPro"/>
</dbReference>
<evidence type="ECO:0000256" key="6">
    <source>
        <dbReference type="ARBA" id="ARBA00023295"/>
    </source>
</evidence>
<gene>
    <name evidence="12" type="ORF">AGERDE_LOCUS2778</name>
</gene>
<dbReference type="InterPro" id="IPR003349">
    <property type="entry name" value="JmjN"/>
</dbReference>
<dbReference type="PROSITE" id="PS51183">
    <property type="entry name" value="JMJN"/>
    <property type="match status" value="1"/>
</dbReference>
<dbReference type="InterPro" id="IPR040720">
    <property type="entry name" value="GH81_C"/>
</dbReference>
<dbReference type="PANTHER" id="PTHR31983:SF0">
    <property type="entry name" value="GLUCAN ENDO-1,3-BETA-D-GLUCOSIDASE 2"/>
    <property type="match status" value="1"/>
</dbReference>
<evidence type="ECO:0000256" key="1">
    <source>
        <dbReference type="ARBA" id="ARBA00000382"/>
    </source>
</evidence>
<dbReference type="GO" id="GO:0042973">
    <property type="term" value="F:glucan endo-1,3-beta-D-glucosidase activity"/>
    <property type="evidence" value="ECO:0007669"/>
    <property type="project" value="UniProtKB-EC"/>
</dbReference>
<dbReference type="GO" id="GO:0071555">
    <property type="term" value="P:cell wall organization"/>
    <property type="evidence" value="ECO:0007669"/>
    <property type="project" value="UniProtKB-KW"/>
</dbReference>
<evidence type="ECO:0000259" key="10">
    <source>
        <dbReference type="PROSITE" id="PS51183"/>
    </source>
</evidence>
<feature type="compositionally biased region" description="Polar residues" evidence="9">
    <location>
        <begin position="473"/>
        <end position="482"/>
    </location>
</feature>
<feature type="region of interest" description="Disordered" evidence="9">
    <location>
        <begin position="107"/>
        <end position="171"/>
    </location>
</feature>
<evidence type="ECO:0000259" key="11">
    <source>
        <dbReference type="PROSITE" id="PS51184"/>
    </source>
</evidence>
<evidence type="ECO:0000256" key="4">
    <source>
        <dbReference type="ARBA" id="ARBA00022801"/>
    </source>
</evidence>
<reference evidence="12" key="1">
    <citation type="submission" date="2021-06" db="EMBL/GenBank/DDBJ databases">
        <authorList>
            <person name="Kallberg Y."/>
            <person name="Tangrot J."/>
            <person name="Rosling A."/>
        </authorList>
    </citation>
    <scope>NUCLEOTIDE SEQUENCE</scope>
    <source>
        <strain evidence="12">MT106</strain>
    </source>
</reference>
<feature type="compositionally biased region" description="Acidic residues" evidence="9">
    <location>
        <begin position="457"/>
        <end position="470"/>
    </location>
</feature>
<dbReference type="SUPFAM" id="SSF51197">
    <property type="entry name" value="Clavaminate synthase-like"/>
    <property type="match status" value="1"/>
</dbReference>
<dbReference type="SMART" id="SM00545">
    <property type="entry name" value="JmjN"/>
    <property type="match status" value="1"/>
</dbReference>
<feature type="region of interest" description="Disordered" evidence="9">
    <location>
        <begin position="448"/>
        <end position="484"/>
    </location>
</feature>
<dbReference type="Pfam" id="PF13832">
    <property type="entry name" value="zf-HC5HC2H_2"/>
    <property type="match status" value="1"/>
</dbReference>
<dbReference type="GO" id="GO:0009986">
    <property type="term" value="C:cell surface"/>
    <property type="evidence" value="ECO:0007669"/>
    <property type="project" value="TreeGrafter"/>
</dbReference>
<protein>
    <recommendedName>
        <fullName evidence="3">glucan endo-1,3-beta-D-glucosidase</fullName>
        <ecNumber evidence="3">3.2.1.39</ecNumber>
    </recommendedName>
</protein>
<keyword evidence="13" id="KW-1185">Reference proteome</keyword>
<evidence type="ECO:0000256" key="2">
    <source>
        <dbReference type="ARBA" id="ARBA00010730"/>
    </source>
</evidence>
<organism evidence="12 13">
    <name type="scientific">Ambispora gerdemannii</name>
    <dbReference type="NCBI Taxonomy" id="144530"/>
    <lineage>
        <taxon>Eukaryota</taxon>
        <taxon>Fungi</taxon>
        <taxon>Fungi incertae sedis</taxon>
        <taxon>Mucoromycota</taxon>
        <taxon>Glomeromycotina</taxon>
        <taxon>Glomeromycetes</taxon>
        <taxon>Archaeosporales</taxon>
        <taxon>Ambisporaceae</taxon>
        <taxon>Ambispora</taxon>
    </lineage>
</organism>
<dbReference type="SMART" id="SM00558">
    <property type="entry name" value="JmjC"/>
    <property type="match status" value="1"/>
</dbReference>
<feature type="domain" description="JmjN" evidence="10">
    <location>
        <begin position="17"/>
        <end position="58"/>
    </location>
</feature>
<dbReference type="InterPro" id="IPR013083">
    <property type="entry name" value="Znf_RING/FYVE/PHD"/>
</dbReference>
<dbReference type="Pfam" id="PF17652">
    <property type="entry name" value="Glyco_hydro81C"/>
    <property type="match status" value="1"/>
</dbReference>
<comment type="caution">
    <text evidence="12">The sequence shown here is derived from an EMBL/GenBank/DDBJ whole genome shotgun (WGS) entry which is preliminary data.</text>
</comment>
<proteinExistence type="inferred from homology"/>
<dbReference type="PROSITE" id="PS51184">
    <property type="entry name" value="JMJC"/>
    <property type="match status" value="1"/>
</dbReference>
<feature type="compositionally biased region" description="Polar residues" evidence="9">
    <location>
        <begin position="116"/>
        <end position="133"/>
    </location>
</feature>
<feature type="compositionally biased region" description="Basic and acidic residues" evidence="9">
    <location>
        <begin position="156"/>
        <end position="168"/>
    </location>
</feature>
<dbReference type="InterPro" id="IPR040451">
    <property type="entry name" value="GH81_N"/>
</dbReference>
<dbReference type="GO" id="GO:0000272">
    <property type="term" value="P:polysaccharide catabolic process"/>
    <property type="evidence" value="ECO:0007669"/>
    <property type="project" value="UniProtKB-KW"/>
</dbReference>
<dbReference type="Pfam" id="PF03639">
    <property type="entry name" value="Glyco_hydro_81"/>
    <property type="match status" value="1"/>
</dbReference>
<keyword evidence="8" id="KW-0624">Polysaccharide degradation</keyword>
<dbReference type="PROSITE" id="PS52008">
    <property type="entry name" value="GH81"/>
    <property type="match status" value="1"/>
</dbReference>
<dbReference type="Pfam" id="PF02375">
    <property type="entry name" value="JmjN"/>
    <property type="match status" value="1"/>
</dbReference>
<dbReference type="Gene3D" id="3.30.40.10">
    <property type="entry name" value="Zinc/RING finger domain, C3HC4 (zinc finger)"/>
    <property type="match status" value="1"/>
</dbReference>
<comment type="catalytic activity">
    <reaction evidence="1">
        <text>Hydrolysis of (1-&gt;3)-beta-D-glucosidic linkages in (1-&gt;3)-beta-D-glucans.</text>
        <dbReference type="EC" id="3.2.1.39"/>
    </reaction>
</comment>
<evidence type="ECO:0000256" key="9">
    <source>
        <dbReference type="SAM" id="MobiDB-lite"/>
    </source>
</evidence>